<dbReference type="AlphaFoldDB" id="A0A2U3AFQ5"/>
<keyword evidence="2" id="KW-1185">Reference proteome</keyword>
<sequence>MNTEKTVYSLYSRDVEHRMFDSFCTDYQTIYESLTLEEQCFFLPIDELINESHFEVFLNLLGSFERPVIAVRNEYGCLEKQVLADAYTERIEDFEVVMNNQILMNQFSSSVMRSIALAEYESGLDFELDAAPKGLYKTWYSDVIENEMLWQNAPENEKRLKTTSYVITSGDQTLLKRVFEAMCKTTTGVYLSALAEGEMAFLKTVCRLYKRDFLQLGAHRPLLYKIPTFHPEGLSDADLVHYYIRLLIMTPALRIAFTEDGIHFTECDFNEVIKLFLEDGVLSWEGEKMDVLHLSPLRTVCTRRKLVEMQIMTDKINNCLFDVATINPNERYGWEFLPTPGEHIREYVESKRIYLKK</sequence>
<accession>A0A2U3AFQ5</accession>
<comment type="caution">
    <text evidence="1">The sequence shown here is derived from an EMBL/GenBank/DDBJ whole genome shotgun (WGS) entry which is preliminary data.</text>
</comment>
<proteinExistence type="predicted"/>
<name>A0A2U3AFQ5_9BACL</name>
<evidence type="ECO:0000313" key="1">
    <source>
        <dbReference type="EMBL" id="PWI23373.1"/>
    </source>
</evidence>
<dbReference type="EMBL" id="QFVR01000036">
    <property type="protein sequence ID" value="PWI23373.1"/>
    <property type="molecule type" value="Genomic_DNA"/>
</dbReference>
<gene>
    <name evidence="1" type="ORF">DEX24_16205</name>
</gene>
<reference evidence="1 2" key="1">
    <citation type="submission" date="2018-05" db="EMBL/GenBank/DDBJ databases">
        <title>Kurthia sibirica genome sequence.</title>
        <authorList>
            <person name="Maclea K.S."/>
            <person name="Goen A.E."/>
        </authorList>
    </citation>
    <scope>NUCLEOTIDE SEQUENCE [LARGE SCALE GENOMIC DNA]</scope>
    <source>
        <strain evidence="1 2">ATCC 49154</strain>
    </source>
</reference>
<protein>
    <submittedName>
        <fullName evidence="1">Uncharacterized protein</fullName>
    </submittedName>
</protein>
<dbReference type="Proteomes" id="UP000245938">
    <property type="component" value="Unassembled WGS sequence"/>
</dbReference>
<dbReference type="RefSeq" id="WP_109307427.1">
    <property type="nucleotide sequence ID" value="NZ_BJUF01000074.1"/>
</dbReference>
<organism evidence="1 2">
    <name type="scientific">Kurthia sibirica</name>
    <dbReference type="NCBI Taxonomy" id="202750"/>
    <lineage>
        <taxon>Bacteria</taxon>
        <taxon>Bacillati</taxon>
        <taxon>Bacillota</taxon>
        <taxon>Bacilli</taxon>
        <taxon>Bacillales</taxon>
        <taxon>Caryophanaceae</taxon>
        <taxon>Kurthia</taxon>
    </lineage>
</organism>
<evidence type="ECO:0000313" key="2">
    <source>
        <dbReference type="Proteomes" id="UP000245938"/>
    </source>
</evidence>